<comment type="caution">
    <text evidence="2">The sequence shown here is derived from an EMBL/GenBank/DDBJ whole genome shotgun (WGS) entry which is preliminary data.</text>
</comment>
<dbReference type="Pfam" id="PF09343">
    <property type="entry name" value="DUF2460"/>
    <property type="match status" value="1"/>
</dbReference>
<gene>
    <name evidence="2" type="ORF">FY207_01695</name>
</gene>
<evidence type="ECO:0000313" key="2">
    <source>
        <dbReference type="EMBL" id="KAB0452356.1"/>
    </source>
</evidence>
<name>A0A643CPN5_ANAMA</name>
<dbReference type="RefSeq" id="WP_010264990.1">
    <property type="nucleotide sequence ID" value="NZ_PKOF01000002.1"/>
</dbReference>
<dbReference type="OMA" id="EQRNINW"/>
<evidence type="ECO:0000259" key="1">
    <source>
        <dbReference type="Pfam" id="PF09343"/>
    </source>
</evidence>
<dbReference type="InterPro" id="IPR011740">
    <property type="entry name" value="DUF2460"/>
</dbReference>
<feature type="domain" description="DUF2460" evidence="1">
    <location>
        <begin position="9"/>
        <end position="203"/>
    </location>
</feature>
<proteinExistence type="predicted"/>
<dbReference type="AlphaFoldDB" id="A0A643CPN5"/>
<dbReference type="NCBIfam" id="TIGR02217">
    <property type="entry name" value="chp_TIGR02217"/>
    <property type="match status" value="1"/>
</dbReference>
<sequence>MESYVPNNEAKFPENISYGSMGGPTFSTVISELGGGKEQRKVNWTHSRNRYNVAYNTASSDQCSALISFFYAHRGKALPFRFKDWSDYTATGQNIGVGDGKSLNFQLVKRYHAGQYSYVRKISRPVVGTVKVSLGEVSQEYERDYSVDYNSGVVTFAVPPAHNATIHADFEFDVLVRFDTDFLAFALEAHGNYGCHGVSLVEVSE</sequence>
<dbReference type="GeneID" id="7398042"/>
<organism evidence="2">
    <name type="scientific">Anaplasma marginale</name>
    <dbReference type="NCBI Taxonomy" id="770"/>
    <lineage>
        <taxon>Bacteria</taxon>
        <taxon>Pseudomonadati</taxon>
        <taxon>Pseudomonadota</taxon>
        <taxon>Alphaproteobacteria</taxon>
        <taxon>Rickettsiales</taxon>
        <taxon>Anaplasmataceae</taxon>
        <taxon>Anaplasma</taxon>
    </lineage>
</organism>
<accession>A0A643CPN5</accession>
<dbReference type="EMBL" id="VTCY01000003">
    <property type="protein sequence ID" value="KAB0452356.1"/>
    <property type="molecule type" value="Genomic_DNA"/>
</dbReference>
<reference evidence="2" key="1">
    <citation type="submission" date="2019-08" db="EMBL/GenBank/DDBJ databases">
        <authorList>
            <person name="Amaro Estrada I."/>
            <person name="Quiroz Castaneda R.E."/>
            <person name="Martinez Ocampo F."/>
            <person name="Rodriguez Camarillo S.D."/>
        </authorList>
    </citation>
    <scope>NUCLEOTIDE SEQUENCE</scope>
    <source>
        <strain evidence="2">MEX-30-184-02</strain>
    </source>
</reference>
<protein>
    <submittedName>
        <fullName evidence="2">TIGR02217 family protein</fullName>
    </submittedName>
</protein>